<organism evidence="10 11">
    <name type="scientific">Sphingobium vermicomposti</name>
    <dbReference type="NCBI Taxonomy" id="529005"/>
    <lineage>
        <taxon>Bacteria</taxon>
        <taxon>Pseudomonadati</taxon>
        <taxon>Pseudomonadota</taxon>
        <taxon>Alphaproteobacteria</taxon>
        <taxon>Sphingomonadales</taxon>
        <taxon>Sphingomonadaceae</taxon>
        <taxon>Sphingobium</taxon>
    </lineage>
</organism>
<dbReference type="InterPro" id="IPR052161">
    <property type="entry name" value="Mycobact_Acyl-CoA_DH"/>
</dbReference>
<dbReference type="GO" id="GO:0016627">
    <property type="term" value="F:oxidoreductase activity, acting on the CH-CH group of donors"/>
    <property type="evidence" value="ECO:0007669"/>
    <property type="project" value="InterPro"/>
</dbReference>
<evidence type="ECO:0000256" key="6">
    <source>
        <dbReference type="RuleBase" id="RU362125"/>
    </source>
</evidence>
<dbReference type="Pfam" id="PF00441">
    <property type="entry name" value="Acyl-CoA_dh_1"/>
    <property type="match status" value="1"/>
</dbReference>
<sequence>MDPAYSKEDDAFRAEVRAFVEANLPPDLAQRGRYDFHPHRDDQAAWTRILADKGWSVPHWPAAYGGPGWNGVQRFIFEDEMRRAYAPTADRIGSELVAPVVYTFGSEEQRQAYLPGIRLGQTFWAQGFSEPGAGSDLSSLRTRAVRDGDHFVVNGQKTWTTEGHHADMIFLLVRTDPNVKPQAGISSLVVDLKTPGITRRPIWTLDEGLTVNEFFFDDVRVPVENLIGQAGQGWTHAKFLLGNERTNSAEVPHTRRDIAQLREIARIERKNGRPLIEDPIFRAKLARIEIDTKSLEIAVLRALTSEGHGSASVASLVKVRGSELRQRVADLAVDALGDRGIAVNVDPHAEYSMVGQADGAGPTPGHGIGIAAKAMFRRATTIYGGANEIQRTLIAKTVLEL</sequence>
<dbReference type="InterPro" id="IPR013786">
    <property type="entry name" value="AcylCoA_DH/ox_N"/>
</dbReference>
<dbReference type="Pfam" id="PF02771">
    <property type="entry name" value="Acyl-CoA_dh_N"/>
    <property type="match status" value="1"/>
</dbReference>
<reference evidence="10 11" key="1">
    <citation type="submission" date="2020-03" db="EMBL/GenBank/DDBJ databases">
        <title>Genomic Encyclopedia of Type Strains, Phase IV (KMG-IV): sequencing the most valuable type-strain genomes for metagenomic binning, comparative biology and taxonomic classification.</title>
        <authorList>
            <person name="Goeker M."/>
        </authorList>
    </citation>
    <scope>NUCLEOTIDE SEQUENCE [LARGE SCALE GENOMIC DNA]</scope>
    <source>
        <strain evidence="10 11">DSM 21299</strain>
    </source>
</reference>
<dbReference type="Pfam" id="PF02770">
    <property type="entry name" value="Acyl-CoA_dh_M"/>
    <property type="match status" value="1"/>
</dbReference>
<name>A0A846MAF5_9SPHN</name>
<evidence type="ECO:0000256" key="5">
    <source>
        <dbReference type="ARBA" id="ARBA00023002"/>
    </source>
</evidence>
<evidence type="ECO:0000256" key="4">
    <source>
        <dbReference type="ARBA" id="ARBA00022827"/>
    </source>
</evidence>
<evidence type="ECO:0000256" key="1">
    <source>
        <dbReference type="ARBA" id="ARBA00001974"/>
    </source>
</evidence>
<evidence type="ECO:0000313" key="10">
    <source>
        <dbReference type="EMBL" id="NIJ17791.1"/>
    </source>
</evidence>
<feature type="domain" description="Acyl-CoA oxidase/dehydrogenase middle" evidence="8">
    <location>
        <begin position="125"/>
        <end position="219"/>
    </location>
</feature>
<dbReference type="InterPro" id="IPR036250">
    <property type="entry name" value="AcylCo_DH-like_C"/>
</dbReference>
<keyword evidence="4 6" id="KW-0274">FAD</keyword>
<dbReference type="FunFam" id="2.40.110.10:FF:000011">
    <property type="entry name" value="Acyl-CoA dehydrogenase FadE34"/>
    <property type="match status" value="1"/>
</dbReference>
<dbReference type="SUPFAM" id="SSF47203">
    <property type="entry name" value="Acyl-CoA dehydrogenase C-terminal domain-like"/>
    <property type="match status" value="1"/>
</dbReference>
<protein>
    <submittedName>
        <fullName evidence="10">Alkylation response protein AidB-like acyl-CoA dehydrogenase</fullName>
    </submittedName>
</protein>
<feature type="domain" description="Acyl-CoA dehydrogenase/oxidase N-terminal" evidence="9">
    <location>
        <begin position="7"/>
        <end position="117"/>
    </location>
</feature>
<evidence type="ECO:0000259" key="8">
    <source>
        <dbReference type="Pfam" id="PF02770"/>
    </source>
</evidence>
<accession>A0A846MAF5</accession>
<feature type="domain" description="Acyl-CoA dehydrogenase/oxidase C-terminal" evidence="7">
    <location>
        <begin position="231"/>
        <end position="398"/>
    </location>
</feature>
<dbReference type="PANTHER" id="PTHR43292">
    <property type="entry name" value="ACYL-COA DEHYDROGENASE"/>
    <property type="match status" value="1"/>
</dbReference>
<dbReference type="GO" id="GO:0005886">
    <property type="term" value="C:plasma membrane"/>
    <property type="evidence" value="ECO:0007669"/>
    <property type="project" value="TreeGrafter"/>
</dbReference>
<keyword evidence="5 6" id="KW-0560">Oxidoreductase</keyword>
<evidence type="ECO:0000256" key="3">
    <source>
        <dbReference type="ARBA" id="ARBA00022630"/>
    </source>
</evidence>
<dbReference type="PANTHER" id="PTHR43292:SF3">
    <property type="entry name" value="ACYL-COA DEHYDROGENASE FADE29"/>
    <property type="match status" value="1"/>
</dbReference>
<evidence type="ECO:0000259" key="9">
    <source>
        <dbReference type="Pfam" id="PF02771"/>
    </source>
</evidence>
<dbReference type="Gene3D" id="1.10.540.10">
    <property type="entry name" value="Acyl-CoA dehydrogenase/oxidase, N-terminal domain"/>
    <property type="match status" value="1"/>
</dbReference>
<dbReference type="RefSeq" id="WP_167304579.1">
    <property type="nucleotide sequence ID" value="NZ_JAASQR010000004.1"/>
</dbReference>
<dbReference type="InterPro" id="IPR046373">
    <property type="entry name" value="Acyl-CoA_Oxase/DH_mid-dom_sf"/>
</dbReference>
<comment type="caution">
    <text evidence="10">The sequence shown here is derived from an EMBL/GenBank/DDBJ whole genome shotgun (WGS) entry which is preliminary data.</text>
</comment>
<dbReference type="Gene3D" id="1.20.140.10">
    <property type="entry name" value="Butyryl-CoA Dehydrogenase, subunit A, domain 3"/>
    <property type="match status" value="1"/>
</dbReference>
<dbReference type="InterPro" id="IPR009075">
    <property type="entry name" value="AcylCo_DH/oxidase_C"/>
</dbReference>
<proteinExistence type="inferred from homology"/>
<dbReference type="EMBL" id="JAASQR010000004">
    <property type="protein sequence ID" value="NIJ17791.1"/>
    <property type="molecule type" value="Genomic_DNA"/>
</dbReference>
<dbReference type="AlphaFoldDB" id="A0A846MAF5"/>
<comment type="cofactor">
    <cofactor evidence="1 6">
        <name>FAD</name>
        <dbReference type="ChEBI" id="CHEBI:57692"/>
    </cofactor>
</comment>
<keyword evidence="11" id="KW-1185">Reference proteome</keyword>
<comment type="similarity">
    <text evidence="2 6">Belongs to the acyl-CoA dehydrogenase family.</text>
</comment>
<dbReference type="SUPFAM" id="SSF56645">
    <property type="entry name" value="Acyl-CoA dehydrogenase NM domain-like"/>
    <property type="match status" value="1"/>
</dbReference>
<keyword evidence="3 6" id="KW-0285">Flavoprotein</keyword>
<evidence type="ECO:0000259" key="7">
    <source>
        <dbReference type="Pfam" id="PF00441"/>
    </source>
</evidence>
<dbReference type="InterPro" id="IPR037069">
    <property type="entry name" value="AcylCoA_DH/ox_N_sf"/>
</dbReference>
<dbReference type="GO" id="GO:0050660">
    <property type="term" value="F:flavin adenine dinucleotide binding"/>
    <property type="evidence" value="ECO:0007669"/>
    <property type="project" value="InterPro"/>
</dbReference>
<dbReference type="InterPro" id="IPR009100">
    <property type="entry name" value="AcylCoA_DH/oxidase_NM_dom_sf"/>
</dbReference>
<gene>
    <name evidence="10" type="ORF">FHS54_002791</name>
</gene>
<dbReference type="InterPro" id="IPR006091">
    <property type="entry name" value="Acyl-CoA_Oxase/DH_mid-dom"/>
</dbReference>
<dbReference type="Gene3D" id="2.40.110.10">
    <property type="entry name" value="Butyryl-CoA Dehydrogenase, subunit A, domain 2"/>
    <property type="match status" value="1"/>
</dbReference>
<dbReference type="Proteomes" id="UP000576821">
    <property type="component" value="Unassembled WGS sequence"/>
</dbReference>
<evidence type="ECO:0000256" key="2">
    <source>
        <dbReference type="ARBA" id="ARBA00009347"/>
    </source>
</evidence>
<evidence type="ECO:0000313" key="11">
    <source>
        <dbReference type="Proteomes" id="UP000576821"/>
    </source>
</evidence>